<organism evidence="1 2">
    <name type="scientific">Microscilla marina ATCC 23134</name>
    <dbReference type="NCBI Taxonomy" id="313606"/>
    <lineage>
        <taxon>Bacteria</taxon>
        <taxon>Pseudomonadati</taxon>
        <taxon>Bacteroidota</taxon>
        <taxon>Cytophagia</taxon>
        <taxon>Cytophagales</taxon>
        <taxon>Microscillaceae</taxon>
        <taxon>Microscilla</taxon>
    </lineage>
</organism>
<keyword evidence="2" id="KW-1185">Reference proteome</keyword>
<dbReference type="RefSeq" id="WP_002705461.1">
    <property type="nucleotide sequence ID" value="NZ_AAWS01000081.1"/>
</dbReference>
<gene>
    <name evidence="1" type="ORF">M23134_06042</name>
</gene>
<dbReference type="EMBL" id="AAWS01000081">
    <property type="protein sequence ID" value="EAY24125.1"/>
    <property type="molecule type" value="Genomic_DNA"/>
</dbReference>
<reference evidence="1 2" key="1">
    <citation type="submission" date="2007-01" db="EMBL/GenBank/DDBJ databases">
        <authorList>
            <person name="Haygood M."/>
            <person name="Podell S."/>
            <person name="Anderson C."/>
            <person name="Hopkinson B."/>
            <person name="Roe K."/>
            <person name="Barbeau K."/>
            <person name="Gaasterland T."/>
            <person name="Ferriera S."/>
            <person name="Johnson J."/>
            <person name="Kravitz S."/>
            <person name="Beeson K."/>
            <person name="Sutton G."/>
            <person name="Rogers Y.-H."/>
            <person name="Friedman R."/>
            <person name="Frazier M."/>
            <person name="Venter J.C."/>
        </authorList>
    </citation>
    <scope>NUCLEOTIDE SEQUENCE [LARGE SCALE GENOMIC DNA]</scope>
    <source>
        <strain evidence="1 2">ATCC 23134</strain>
    </source>
</reference>
<dbReference type="eggNOG" id="ENOG5033JHJ">
    <property type="taxonomic scope" value="Bacteria"/>
</dbReference>
<sequence length="151" mass="17346">MLLGQNTLTLDTPETTVENNASITRAANKTTNAYHALKDINEVDPLTDEDHETLQMVREVLRKRNAIDKFGVSLLHDHFEVNEDEILLETHDPISRTLTVKPYRNESLKEADIDDDGFMQTNWRFDQDDPKNLLCMVYCTINHAPEHRGAL</sequence>
<dbReference type="OrthoDB" id="4272688at2"/>
<name>A1ZZR7_MICM2</name>
<comment type="caution">
    <text evidence="1">The sequence shown here is derived from an EMBL/GenBank/DDBJ whole genome shotgun (WGS) entry which is preliminary data.</text>
</comment>
<evidence type="ECO:0000313" key="1">
    <source>
        <dbReference type="EMBL" id="EAY24125.1"/>
    </source>
</evidence>
<accession>A1ZZR7</accession>
<evidence type="ECO:0000313" key="2">
    <source>
        <dbReference type="Proteomes" id="UP000004095"/>
    </source>
</evidence>
<protein>
    <submittedName>
        <fullName evidence="1">Uncharacterized protein</fullName>
    </submittedName>
</protein>
<dbReference type="Proteomes" id="UP000004095">
    <property type="component" value="Unassembled WGS sequence"/>
</dbReference>
<proteinExistence type="predicted"/>
<dbReference type="AlphaFoldDB" id="A1ZZR7"/>